<dbReference type="InterPro" id="IPR050472">
    <property type="entry name" value="Anth_synth/Amidotransfase"/>
</dbReference>
<proteinExistence type="predicted"/>
<dbReference type="OrthoDB" id="9804328at2"/>
<dbReference type="EMBL" id="FQXV01000016">
    <property type="protein sequence ID" value="SHI21449.1"/>
    <property type="molecule type" value="Genomic_DNA"/>
</dbReference>
<evidence type="ECO:0000313" key="4">
    <source>
        <dbReference type="Proteomes" id="UP000183995"/>
    </source>
</evidence>
<dbReference type="AlphaFoldDB" id="A0A1M5ZB74"/>
<dbReference type="PANTHER" id="PTHR43418:SF4">
    <property type="entry name" value="MULTIFUNCTIONAL TRYPTOPHAN BIOSYNTHESIS PROTEIN"/>
    <property type="match status" value="1"/>
</dbReference>
<feature type="domain" description="Glutamine amidotransferase" evidence="2">
    <location>
        <begin position="3"/>
        <end position="186"/>
    </location>
</feature>
<dbReference type="GO" id="GO:0004049">
    <property type="term" value="F:anthranilate synthase activity"/>
    <property type="evidence" value="ECO:0007669"/>
    <property type="project" value="TreeGrafter"/>
</dbReference>
<organism evidence="3 4">
    <name type="scientific">Sporobacter termitidis DSM 10068</name>
    <dbReference type="NCBI Taxonomy" id="1123282"/>
    <lineage>
        <taxon>Bacteria</taxon>
        <taxon>Bacillati</taxon>
        <taxon>Bacillota</taxon>
        <taxon>Clostridia</taxon>
        <taxon>Eubacteriales</taxon>
        <taxon>Oscillospiraceae</taxon>
        <taxon>Sporobacter</taxon>
    </lineage>
</organism>
<accession>A0A1M5ZB74</accession>
<dbReference type="STRING" id="1123282.SAMN02745823_03474"/>
<dbReference type="PRINTS" id="PR00096">
    <property type="entry name" value="GATASE"/>
</dbReference>
<dbReference type="FunFam" id="3.40.50.880:FF:000003">
    <property type="entry name" value="Anthranilate synthase component II"/>
    <property type="match status" value="1"/>
</dbReference>
<keyword evidence="1" id="KW-0315">Glutamine amidotransferase</keyword>
<dbReference type="PANTHER" id="PTHR43418">
    <property type="entry name" value="MULTIFUNCTIONAL TRYPTOPHAN BIOSYNTHESIS PROTEIN-RELATED"/>
    <property type="match status" value="1"/>
</dbReference>
<reference evidence="3 4" key="1">
    <citation type="submission" date="2016-11" db="EMBL/GenBank/DDBJ databases">
        <authorList>
            <person name="Jaros S."/>
            <person name="Januszkiewicz K."/>
            <person name="Wedrychowicz H."/>
        </authorList>
    </citation>
    <scope>NUCLEOTIDE SEQUENCE [LARGE SCALE GENOMIC DNA]</scope>
    <source>
        <strain evidence="3 4">DSM 10068</strain>
    </source>
</reference>
<dbReference type="InterPro" id="IPR029062">
    <property type="entry name" value="Class_I_gatase-like"/>
</dbReference>
<dbReference type="SUPFAM" id="SSF52317">
    <property type="entry name" value="Class I glutamine amidotransferase-like"/>
    <property type="match status" value="1"/>
</dbReference>
<keyword evidence="4" id="KW-1185">Reference proteome</keyword>
<dbReference type="PROSITE" id="PS51273">
    <property type="entry name" value="GATASE_TYPE_1"/>
    <property type="match status" value="1"/>
</dbReference>
<evidence type="ECO:0000256" key="1">
    <source>
        <dbReference type="ARBA" id="ARBA00022962"/>
    </source>
</evidence>
<gene>
    <name evidence="3" type="ORF">SAMN02745823_03474</name>
</gene>
<dbReference type="InterPro" id="IPR006221">
    <property type="entry name" value="TrpG/PapA_dom"/>
</dbReference>
<sequence length="194" mass="21073">MILMIDNYDSFTYNLVQLIGGIDPDIRVVRNDALTVPEIERLQPSHIILSPGPGYPKDAGVCEDVIRALGGKFPVLGVCLGHQAICEVYGAEITHAVRLMHGKKSDIFIDTGSPVFAGLPEKIEAARYHSLIARRDTVPDALKIIAQDGMGEIMAVSHRELDVIGLQFHPESVLTPQGGVIIRNFLKIGGSSHD</sequence>
<dbReference type="NCBIfam" id="TIGR00566">
    <property type="entry name" value="trpG_papA"/>
    <property type="match status" value="1"/>
</dbReference>
<protein>
    <submittedName>
        <fullName evidence="3">Anthranilate synthase component 2</fullName>
    </submittedName>
</protein>
<dbReference type="Proteomes" id="UP000183995">
    <property type="component" value="Unassembled WGS sequence"/>
</dbReference>
<dbReference type="InterPro" id="IPR017926">
    <property type="entry name" value="GATASE"/>
</dbReference>
<dbReference type="PRINTS" id="PR00097">
    <property type="entry name" value="ANTSNTHASEII"/>
</dbReference>
<dbReference type="Gene3D" id="3.40.50.880">
    <property type="match status" value="1"/>
</dbReference>
<evidence type="ECO:0000259" key="2">
    <source>
        <dbReference type="Pfam" id="PF00117"/>
    </source>
</evidence>
<dbReference type="GO" id="GO:0005829">
    <property type="term" value="C:cytosol"/>
    <property type="evidence" value="ECO:0007669"/>
    <property type="project" value="TreeGrafter"/>
</dbReference>
<evidence type="ECO:0000313" key="3">
    <source>
        <dbReference type="EMBL" id="SHI21449.1"/>
    </source>
</evidence>
<dbReference type="PRINTS" id="PR00099">
    <property type="entry name" value="CPSGATASE"/>
</dbReference>
<name>A0A1M5ZB74_9FIRM</name>
<dbReference type="RefSeq" id="WP_073082000.1">
    <property type="nucleotide sequence ID" value="NZ_FQXV01000016.1"/>
</dbReference>
<dbReference type="GO" id="GO:0000162">
    <property type="term" value="P:L-tryptophan biosynthetic process"/>
    <property type="evidence" value="ECO:0007669"/>
    <property type="project" value="TreeGrafter"/>
</dbReference>
<dbReference type="CDD" id="cd01743">
    <property type="entry name" value="GATase1_Anthranilate_Synthase"/>
    <property type="match status" value="1"/>
</dbReference>
<dbReference type="Pfam" id="PF00117">
    <property type="entry name" value="GATase"/>
    <property type="match status" value="1"/>
</dbReference>